<keyword evidence="10" id="KW-1185">Reference proteome</keyword>
<dbReference type="EC" id="6.3.3.3" evidence="8"/>
<dbReference type="EMBL" id="SMYL01000012">
    <property type="protein sequence ID" value="TDK61926.1"/>
    <property type="molecule type" value="Genomic_DNA"/>
</dbReference>
<evidence type="ECO:0000256" key="7">
    <source>
        <dbReference type="ARBA" id="ARBA00022842"/>
    </source>
</evidence>
<feature type="binding site" evidence="8">
    <location>
        <position position="122"/>
    </location>
    <ligand>
        <name>Mg(2+)</name>
        <dbReference type="ChEBI" id="CHEBI:18420"/>
    </ligand>
</feature>
<feature type="binding site" evidence="8">
    <location>
        <position position="58"/>
    </location>
    <ligand>
        <name>Mg(2+)</name>
        <dbReference type="ChEBI" id="CHEBI:18420"/>
    </ligand>
</feature>
<dbReference type="InterPro" id="IPR004472">
    <property type="entry name" value="DTB_synth_BioD"/>
</dbReference>
<comment type="caution">
    <text evidence="9">The sequence shown here is derived from an EMBL/GenBank/DDBJ whole genome shotgun (WGS) entry which is preliminary data.</text>
</comment>
<dbReference type="Gene3D" id="3.40.50.300">
    <property type="entry name" value="P-loop containing nucleotide triphosphate hydrolases"/>
    <property type="match status" value="1"/>
</dbReference>
<dbReference type="SUPFAM" id="SSF52540">
    <property type="entry name" value="P-loop containing nucleoside triphosphate hydrolases"/>
    <property type="match status" value="1"/>
</dbReference>
<protein>
    <recommendedName>
        <fullName evidence="8">ATP-dependent dethiobiotin synthetase BioD</fullName>
        <ecNumber evidence="8">6.3.3.3</ecNumber>
    </recommendedName>
    <alternativeName>
        <fullName evidence="8">DTB synthetase</fullName>
        <shortName evidence="8">DTBS</shortName>
    </alternativeName>
    <alternativeName>
        <fullName evidence="8">Dethiobiotin synthase</fullName>
    </alternativeName>
</protein>
<comment type="similarity">
    <text evidence="8">Belongs to the dethiobiotin synthetase family.</text>
</comment>
<keyword evidence="4 8" id="KW-0547">Nucleotide-binding</keyword>
<keyword evidence="3 8" id="KW-0479">Metal-binding</keyword>
<accession>A0A4R5VSU2</accession>
<dbReference type="PANTHER" id="PTHR43210:SF5">
    <property type="entry name" value="DETHIOBIOTIN SYNTHETASE"/>
    <property type="match status" value="1"/>
</dbReference>
<dbReference type="AlphaFoldDB" id="A0A4R5VSU2"/>
<feature type="binding site" evidence="8">
    <location>
        <begin position="211"/>
        <end position="213"/>
    </location>
    <ligand>
        <name>ATP</name>
        <dbReference type="ChEBI" id="CHEBI:30616"/>
    </ligand>
</feature>
<dbReference type="GO" id="GO:0004141">
    <property type="term" value="F:dethiobiotin synthase activity"/>
    <property type="evidence" value="ECO:0007669"/>
    <property type="project" value="UniProtKB-UniRule"/>
</dbReference>
<comment type="caution">
    <text evidence="8">Lacks conserved residue(s) required for the propagation of feature annotation.</text>
</comment>
<dbReference type="HAMAP" id="MF_00336">
    <property type="entry name" value="BioD"/>
    <property type="match status" value="1"/>
</dbReference>
<dbReference type="GO" id="GO:0009102">
    <property type="term" value="P:biotin biosynthetic process"/>
    <property type="evidence" value="ECO:0007669"/>
    <property type="project" value="UniProtKB-UniRule"/>
</dbReference>
<feature type="binding site" evidence="8">
    <location>
        <begin position="16"/>
        <end position="21"/>
    </location>
    <ligand>
        <name>ATP</name>
        <dbReference type="ChEBI" id="CHEBI:30616"/>
    </ligand>
</feature>
<feature type="binding site" evidence="8">
    <location>
        <begin position="122"/>
        <end position="125"/>
    </location>
    <ligand>
        <name>ATP</name>
        <dbReference type="ChEBI" id="CHEBI:30616"/>
    </ligand>
</feature>
<dbReference type="GO" id="GO:0042803">
    <property type="term" value="F:protein homodimerization activity"/>
    <property type="evidence" value="ECO:0007669"/>
    <property type="project" value="UniProtKB-ARBA"/>
</dbReference>
<comment type="function">
    <text evidence="8">Catalyzes a mechanistically unusual reaction, the ATP-dependent insertion of CO2 between the N7 and N8 nitrogen atoms of 7,8-diaminopelargonic acid (DAPA, also called 7,8-diammoniononanoate) to form a ureido ring.</text>
</comment>
<keyword evidence="7 8" id="KW-0460">Magnesium</keyword>
<dbReference type="GO" id="GO:0000287">
    <property type="term" value="F:magnesium ion binding"/>
    <property type="evidence" value="ECO:0007669"/>
    <property type="project" value="UniProtKB-UniRule"/>
</dbReference>
<keyword evidence="5 8" id="KW-0093">Biotin biosynthesis</keyword>
<dbReference type="Pfam" id="PF13500">
    <property type="entry name" value="AAA_26"/>
    <property type="match status" value="1"/>
</dbReference>
<evidence type="ECO:0000256" key="8">
    <source>
        <dbReference type="HAMAP-Rule" id="MF_00336"/>
    </source>
</evidence>
<dbReference type="FunFam" id="3.40.50.300:FF:000292">
    <property type="entry name" value="ATP-dependent dethiobiotin synthetase BioD"/>
    <property type="match status" value="1"/>
</dbReference>
<comment type="subunit">
    <text evidence="8">Homodimer.</text>
</comment>
<gene>
    <name evidence="8 9" type="primary">bioD</name>
    <name evidence="9" type="ORF">E2I14_16725</name>
</gene>
<evidence type="ECO:0000313" key="10">
    <source>
        <dbReference type="Proteomes" id="UP000294829"/>
    </source>
</evidence>
<proteinExistence type="inferred from homology"/>
<evidence type="ECO:0000256" key="4">
    <source>
        <dbReference type="ARBA" id="ARBA00022741"/>
    </source>
</evidence>
<comment type="catalytic activity">
    <reaction evidence="8">
        <text>(7R,8S)-7,8-diammoniononanoate + CO2 + ATP = (4R,5S)-dethiobiotin + ADP + phosphate + 3 H(+)</text>
        <dbReference type="Rhea" id="RHEA:15805"/>
        <dbReference type="ChEBI" id="CHEBI:15378"/>
        <dbReference type="ChEBI" id="CHEBI:16526"/>
        <dbReference type="ChEBI" id="CHEBI:30616"/>
        <dbReference type="ChEBI" id="CHEBI:43474"/>
        <dbReference type="ChEBI" id="CHEBI:149469"/>
        <dbReference type="ChEBI" id="CHEBI:149473"/>
        <dbReference type="ChEBI" id="CHEBI:456216"/>
        <dbReference type="EC" id="6.3.3.3"/>
    </reaction>
</comment>
<dbReference type="PANTHER" id="PTHR43210">
    <property type="entry name" value="DETHIOBIOTIN SYNTHETASE"/>
    <property type="match status" value="1"/>
</dbReference>
<dbReference type="RefSeq" id="WP_133330629.1">
    <property type="nucleotide sequence ID" value="NZ_SMYL01000012.1"/>
</dbReference>
<comment type="cofactor">
    <cofactor evidence="8">
        <name>Mg(2+)</name>
        <dbReference type="ChEBI" id="CHEBI:18420"/>
    </cofactor>
</comment>
<evidence type="ECO:0000256" key="5">
    <source>
        <dbReference type="ARBA" id="ARBA00022756"/>
    </source>
</evidence>
<dbReference type="Proteomes" id="UP000294829">
    <property type="component" value="Unassembled WGS sequence"/>
</dbReference>
<keyword evidence="1 8" id="KW-0963">Cytoplasm</keyword>
<organism evidence="9 10">
    <name type="scientific">Sapientia aquatica</name>
    <dbReference type="NCBI Taxonomy" id="1549640"/>
    <lineage>
        <taxon>Bacteria</taxon>
        <taxon>Pseudomonadati</taxon>
        <taxon>Pseudomonadota</taxon>
        <taxon>Betaproteobacteria</taxon>
        <taxon>Burkholderiales</taxon>
        <taxon>Oxalobacteraceae</taxon>
        <taxon>Sapientia</taxon>
    </lineage>
</organism>
<dbReference type="NCBIfam" id="TIGR00347">
    <property type="entry name" value="bioD"/>
    <property type="match status" value="1"/>
</dbReference>
<feature type="binding site" evidence="8">
    <location>
        <position position="20"/>
    </location>
    <ligand>
        <name>Mg(2+)</name>
        <dbReference type="ChEBI" id="CHEBI:18420"/>
    </ligand>
</feature>
<keyword evidence="2 8" id="KW-0436">Ligase</keyword>
<dbReference type="GO" id="GO:0005829">
    <property type="term" value="C:cytosol"/>
    <property type="evidence" value="ECO:0007669"/>
    <property type="project" value="TreeGrafter"/>
</dbReference>
<evidence type="ECO:0000256" key="1">
    <source>
        <dbReference type="ARBA" id="ARBA00022490"/>
    </source>
</evidence>
<dbReference type="PIRSF" id="PIRSF006755">
    <property type="entry name" value="DTB_synth"/>
    <property type="match status" value="1"/>
</dbReference>
<evidence type="ECO:0000256" key="2">
    <source>
        <dbReference type="ARBA" id="ARBA00022598"/>
    </source>
</evidence>
<reference evidence="9 10" key="1">
    <citation type="submission" date="2019-03" db="EMBL/GenBank/DDBJ databases">
        <title>Sapientia aquatica gen. nov., sp. nov., isolated from a crater lake.</title>
        <authorList>
            <person name="Felfoldi T."/>
            <person name="Szabo A."/>
            <person name="Toth E."/>
            <person name="Schumann P."/>
            <person name="Keki Z."/>
            <person name="Marialigeti K."/>
            <person name="Mathe I."/>
        </authorList>
    </citation>
    <scope>NUCLEOTIDE SEQUENCE [LARGE SCALE GENOMIC DNA]</scope>
    <source>
        <strain evidence="9 10">SA-152</strain>
    </source>
</reference>
<dbReference type="GO" id="GO:0005524">
    <property type="term" value="F:ATP binding"/>
    <property type="evidence" value="ECO:0007669"/>
    <property type="project" value="UniProtKB-UniRule"/>
</dbReference>
<evidence type="ECO:0000256" key="6">
    <source>
        <dbReference type="ARBA" id="ARBA00022840"/>
    </source>
</evidence>
<dbReference type="UniPathway" id="UPA00078">
    <property type="reaction ID" value="UER00161"/>
</dbReference>
<dbReference type="CDD" id="cd03109">
    <property type="entry name" value="DTBS"/>
    <property type="match status" value="1"/>
</dbReference>
<keyword evidence="6 8" id="KW-0067">ATP-binding</keyword>
<sequence length="233" mass="24685">MSQTKKAFFVAGTDTEIGKTLVSSALVHSFAQQGLIAVGMKPVAAGALLDDGMWVNEDVMSLKASSNLAASSERDRLINPYLFKLPAAPHIAAQQEGRQIALSVIVDCYQQLASQVEAIIVEGVGGFNVPFNATEDSAQMAQRLNLPVILVVGMRLGCINHALLTAEAIAARGLNLAGWVANSAQHEMAYLQENLSALQERIKAPLLGCIPNLAQPSAAAAAHYLDVNKILVD</sequence>
<feature type="active site" evidence="8">
    <location>
        <position position="41"/>
    </location>
</feature>
<feature type="binding site" evidence="8">
    <location>
        <position position="58"/>
    </location>
    <ligand>
        <name>ATP</name>
        <dbReference type="ChEBI" id="CHEBI:30616"/>
    </ligand>
</feature>
<dbReference type="InterPro" id="IPR027417">
    <property type="entry name" value="P-loop_NTPase"/>
</dbReference>
<name>A0A4R5VSU2_9BURK</name>
<comment type="pathway">
    <text evidence="8">Cofactor biosynthesis; biotin biosynthesis; biotin from 7,8-diaminononanoate: step 1/2.</text>
</comment>
<evidence type="ECO:0000256" key="3">
    <source>
        <dbReference type="ARBA" id="ARBA00022723"/>
    </source>
</evidence>
<comment type="subcellular location">
    <subcellularLocation>
        <location evidence="8">Cytoplasm</location>
    </subcellularLocation>
</comment>
<feature type="binding site" evidence="8">
    <location>
        <begin position="182"/>
        <end position="183"/>
    </location>
    <ligand>
        <name>ATP</name>
        <dbReference type="ChEBI" id="CHEBI:30616"/>
    </ligand>
</feature>
<dbReference type="OrthoDB" id="9802097at2"/>
<evidence type="ECO:0000313" key="9">
    <source>
        <dbReference type="EMBL" id="TDK61926.1"/>
    </source>
</evidence>